<dbReference type="InterPro" id="IPR008920">
    <property type="entry name" value="TF_FadR/GntR_C"/>
</dbReference>
<evidence type="ECO:0000256" key="3">
    <source>
        <dbReference type="ARBA" id="ARBA00023163"/>
    </source>
</evidence>
<dbReference type="InterPro" id="IPR036388">
    <property type="entry name" value="WH-like_DNA-bd_sf"/>
</dbReference>
<feature type="domain" description="HTH gntR-type" evidence="4">
    <location>
        <begin position="19"/>
        <end position="86"/>
    </location>
</feature>
<dbReference type="EMBL" id="JAVDBT010000027">
    <property type="protein sequence ID" value="MDQ2068189.1"/>
    <property type="molecule type" value="Genomic_DNA"/>
</dbReference>
<keyword evidence="2" id="KW-0238">DNA-binding</keyword>
<dbReference type="SUPFAM" id="SSF48008">
    <property type="entry name" value="GntR ligand-binding domain-like"/>
    <property type="match status" value="1"/>
</dbReference>
<dbReference type="SUPFAM" id="SSF46785">
    <property type="entry name" value="Winged helix' DNA-binding domain"/>
    <property type="match status" value="1"/>
</dbReference>
<dbReference type="SMART" id="SM00345">
    <property type="entry name" value="HTH_GNTR"/>
    <property type="match status" value="1"/>
</dbReference>
<accession>A0ABU0W2L4</accession>
<organism evidence="5 6">
    <name type="scientific">Pseudogemmobacter lacusdianii</name>
    <dbReference type="NCBI Taxonomy" id="3069608"/>
    <lineage>
        <taxon>Bacteria</taxon>
        <taxon>Pseudomonadati</taxon>
        <taxon>Pseudomonadota</taxon>
        <taxon>Alphaproteobacteria</taxon>
        <taxon>Rhodobacterales</taxon>
        <taxon>Paracoccaceae</taxon>
        <taxon>Pseudogemmobacter</taxon>
    </lineage>
</organism>
<proteinExistence type="predicted"/>
<keyword evidence="1" id="KW-0805">Transcription regulation</keyword>
<name>A0ABU0W2L4_9RHOB</name>
<keyword evidence="3" id="KW-0804">Transcription</keyword>
<evidence type="ECO:0000256" key="1">
    <source>
        <dbReference type="ARBA" id="ARBA00023015"/>
    </source>
</evidence>
<dbReference type="Proteomes" id="UP001239680">
    <property type="component" value="Unassembled WGS sequence"/>
</dbReference>
<comment type="caution">
    <text evidence="5">The sequence shown here is derived from an EMBL/GenBank/DDBJ whole genome shotgun (WGS) entry which is preliminary data.</text>
</comment>
<dbReference type="PROSITE" id="PS50949">
    <property type="entry name" value="HTH_GNTR"/>
    <property type="match status" value="1"/>
</dbReference>
<gene>
    <name evidence="5" type="ORF">Q9295_17615</name>
</gene>
<dbReference type="PRINTS" id="PR00035">
    <property type="entry name" value="HTHGNTR"/>
</dbReference>
<reference evidence="5 6" key="1">
    <citation type="submission" date="2023-08" db="EMBL/GenBank/DDBJ databases">
        <title>Characterization of two Paracoccaceae strains isolated from Phycosphere and proposal of Xinfangfangia lacusdiani sp. nov.</title>
        <authorList>
            <person name="Deng Y."/>
            <person name="Zhang Y.Q."/>
        </authorList>
    </citation>
    <scope>NUCLEOTIDE SEQUENCE [LARGE SCALE GENOMIC DNA]</scope>
    <source>
        <strain evidence="5 6">CPCC 101601</strain>
    </source>
</reference>
<dbReference type="SMART" id="SM00895">
    <property type="entry name" value="FCD"/>
    <property type="match status" value="1"/>
</dbReference>
<protein>
    <submittedName>
        <fullName evidence="5">GntR family transcriptional regulator</fullName>
    </submittedName>
</protein>
<dbReference type="RefSeq" id="WP_306681900.1">
    <property type="nucleotide sequence ID" value="NZ_JAVDBT010000027.1"/>
</dbReference>
<keyword evidence="6" id="KW-1185">Reference proteome</keyword>
<sequence length="241" mass="27214">MNQRDKLSNEVGKRGVPAVTVRRRLEDALRSAIVDGHFPPHYHLSDRELQETYNVSRTVVREAVRQLEAEGLVVTKPYRGTFVRQVTANEARQLYDLRAVLEAFAAQNFAVNASDNYMERLEAVIGKIRGQSGANDSRGLIELKQEFYRILLLGCGNDYLRKILTEILNNNRQLHRSTMLESERVGVMLCDLDALMAALRQRDGDAAWAAARLHVRNASEGAIRRLVEDEAAEAAMTKPLR</sequence>
<dbReference type="Gene3D" id="1.10.10.10">
    <property type="entry name" value="Winged helix-like DNA-binding domain superfamily/Winged helix DNA-binding domain"/>
    <property type="match status" value="1"/>
</dbReference>
<evidence type="ECO:0000256" key="2">
    <source>
        <dbReference type="ARBA" id="ARBA00023125"/>
    </source>
</evidence>
<dbReference type="InterPro" id="IPR036390">
    <property type="entry name" value="WH_DNA-bd_sf"/>
</dbReference>
<evidence type="ECO:0000313" key="6">
    <source>
        <dbReference type="Proteomes" id="UP001239680"/>
    </source>
</evidence>
<dbReference type="CDD" id="cd07377">
    <property type="entry name" value="WHTH_GntR"/>
    <property type="match status" value="1"/>
</dbReference>
<dbReference type="InterPro" id="IPR000524">
    <property type="entry name" value="Tscrpt_reg_HTH_GntR"/>
</dbReference>
<dbReference type="Pfam" id="PF00392">
    <property type="entry name" value="GntR"/>
    <property type="match status" value="1"/>
</dbReference>
<dbReference type="InterPro" id="IPR011711">
    <property type="entry name" value="GntR_C"/>
</dbReference>
<dbReference type="Gene3D" id="1.20.120.530">
    <property type="entry name" value="GntR ligand-binding domain-like"/>
    <property type="match status" value="1"/>
</dbReference>
<dbReference type="PANTHER" id="PTHR43537">
    <property type="entry name" value="TRANSCRIPTIONAL REGULATOR, GNTR FAMILY"/>
    <property type="match status" value="1"/>
</dbReference>
<dbReference type="Pfam" id="PF07729">
    <property type="entry name" value="FCD"/>
    <property type="match status" value="1"/>
</dbReference>
<dbReference type="PANTHER" id="PTHR43537:SF5">
    <property type="entry name" value="UXU OPERON TRANSCRIPTIONAL REGULATOR"/>
    <property type="match status" value="1"/>
</dbReference>
<evidence type="ECO:0000313" key="5">
    <source>
        <dbReference type="EMBL" id="MDQ2068189.1"/>
    </source>
</evidence>
<evidence type="ECO:0000259" key="4">
    <source>
        <dbReference type="PROSITE" id="PS50949"/>
    </source>
</evidence>